<reference evidence="2" key="1">
    <citation type="journal article" date="2019" name="Int. J. Syst. Evol. Microbiol.">
        <title>The Global Catalogue of Microorganisms (GCM) 10K type strain sequencing project: providing services to taxonomists for standard genome sequencing and annotation.</title>
        <authorList>
            <consortium name="The Broad Institute Genomics Platform"/>
            <consortium name="The Broad Institute Genome Sequencing Center for Infectious Disease"/>
            <person name="Wu L."/>
            <person name="Ma J."/>
        </authorList>
    </citation>
    <scope>NUCLEOTIDE SEQUENCE [LARGE SCALE GENOMIC DNA]</scope>
    <source>
        <strain evidence="2">CCUG 58938</strain>
    </source>
</reference>
<sequence length="192" mass="22397">MKPHILNISFVVLSGLMVISCASFKNEPDRQLSVLDRVDFKKIEGHYENYPSSIKTRIDRELYELRHRQLTLWSELTGESQFNDSIGTIKDQTVIIKFVSNRKAVAELFYKGEQISSKSLNGKIKHGYFCYRGSFVLIPFFPVLYKRSHQKYRVGLTSDNHLVIDNAWNYWMFAILAGDYNKGQRSLEFARE</sequence>
<evidence type="ECO:0000313" key="2">
    <source>
        <dbReference type="Proteomes" id="UP001597112"/>
    </source>
</evidence>
<dbReference type="Proteomes" id="UP001597112">
    <property type="component" value="Unassembled WGS sequence"/>
</dbReference>
<comment type="caution">
    <text evidence="1">The sequence shown here is derived from an EMBL/GenBank/DDBJ whole genome shotgun (WGS) entry which is preliminary data.</text>
</comment>
<proteinExistence type="predicted"/>
<accession>A0ABW3K4D6</accession>
<gene>
    <name evidence="1" type="ORF">ACFQ21_13515</name>
</gene>
<keyword evidence="2" id="KW-1185">Reference proteome</keyword>
<evidence type="ECO:0008006" key="3">
    <source>
        <dbReference type="Google" id="ProtNLM"/>
    </source>
</evidence>
<dbReference type="PROSITE" id="PS51257">
    <property type="entry name" value="PROKAR_LIPOPROTEIN"/>
    <property type="match status" value="1"/>
</dbReference>
<name>A0ABW3K4D6_9BACT</name>
<evidence type="ECO:0000313" key="1">
    <source>
        <dbReference type="EMBL" id="MFD1000335.1"/>
    </source>
</evidence>
<dbReference type="EMBL" id="JBHTKA010000004">
    <property type="protein sequence ID" value="MFD1000335.1"/>
    <property type="molecule type" value="Genomic_DNA"/>
</dbReference>
<organism evidence="1 2">
    <name type="scientific">Ohtaekwangia kribbensis</name>
    <dbReference type="NCBI Taxonomy" id="688913"/>
    <lineage>
        <taxon>Bacteria</taxon>
        <taxon>Pseudomonadati</taxon>
        <taxon>Bacteroidota</taxon>
        <taxon>Cytophagia</taxon>
        <taxon>Cytophagales</taxon>
        <taxon>Fulvivirgaceae</taxon>
        <taxon>Ohtaekwangia</taxon>
    </lineage>
</organism>
<protein>
    <recommendedName>
        <fullName evidence="3">Lipoprotein</fullName>
    </recommendedName>
</protein>
<dbReference type="RefSeq" id="WP_377579741.1">
    <property type="nucleotide sequence ID" value="NZ_JBHTKA010000004.1"/>
</dbReference>